<dbReference type="Gene3D" id="3.10.560.10">
    <property type="entry name" value="Outer membrane lipoprotein wza domain like"/>
    <property type="match status" value="1"/>
</dbReference>
<dbReference type="InterPro" id="IPR003715">
    <property type="entry name" value="Poly_export_N"/>
</dbReference>
<accession>A0A0K8QNA0</accession>
<sequence>MRCAARVFALCALFLLGLAGCASPAGKPPPPATAADTLSAAPYRIGVDDVVQVSVWRNPELSVTVPVRPDGMISVPLVGDVQAGGHTPEEVAAAIQEKLSAYVRDPKVAVILTELRSHEFISRVRITGAVRNPTSLPYRQGMTVLDVVLAAGGINQFASPDQTMLYRKKGGGTESFHIHLGRMLDRGDLSTNYTLQPGDVVTVPERAF</sequence>
<feature type="domain" description="Polysaccharide export protein N-terminal" evidence="3">
    <location>
        <begin position="40"/>
        <end position="112"/>
    </location>
</feature>
<reference evidence="5" key="1">
    <citation type="submission" date="2015-03" db="EMBL/GenBank/DDBJ databases">
        <title>Draft genome sequence of Mizugakiibacter sediminis skMP5.</title>
        <authorList>
            <person name="Watanabe T."/>
            <person name="Kojima H."/>
            <person name="Fukui M."/>
        </authorList>
    </citation>
    <scope>NUCLEOTIDE SEQUENCE</scope>
    <source>
        <strain evidence="5">SkMP5</strain>
    </source>
</reference>
<dbReference type="Gene3D" id="3.30.1950.10">
    <property type="entry name" value="wza like domain"/>
    <property type="match status" value="1"/>
</dbReference>
<dbReference type="InterPro" id="IPR049712">
    <property type="entry name" value="Poly_export"/>
</dbReference>
<dbReference type="STRING" id="1475481.GCA_000953855_01697"/>
<feature type="chain" id="PRO_5007414610" evidence="2">
    <location>
        <begin position="25"/>
        <end position="208"/>
    </location>
</feature>
<dbReference type="InterPro" id="IPR017477">
    <property type="entry name" value="PEP-CTERM_polysacc_export"/>
</dbReference>
<feature type="signal peptide" evidence="2">
    <location>
        <begin position="1"/>
        <end position="24"/>
    </location>
</feature>
<dbReference type="AlphaFoldDB" id="A0A0K8QNA0"/>
<gene>
    <name evidence="5" type="ORF">MBSD_0010</name>
    <name evidence="6" type="ORF">MBSD_n1666</name>
</gene>
<dbReference type="Proteomes" id="UP000253740">
    <property type="component" value="Unassembled WGS sequence"/>
</dbReference>
<evidence type="ECO:0000313" key="5">
    <source>
        <dbReference type="EMBL" id="GAN43507.1"/>
    </source>
</evidence>
<evidence type="ECO:0000313" key="6">
    <source>
        <dbReference type="EMBL" id="GAP66359.1"/>
    </source>
</evidence>
<evidence type="ECO:0000313" key="7">
    <source>
        <dbReference type="Proteomes" id="UP000253740"/>
    </source>
</evidence>
<reference evidence="6" key="2">
    <citation type="submission" date="2015-08" db="EMBL/GenBank/DDBJ databases">
        <title>Complete DNA Sequence of Pseudomonas syringae pv. actinidiae, the Causal Agent of Kiwifruit Canker Disease.</title>
        <authorList>
            <person name="Rikkerink E.H.A."/>
            <person name="Fineran P.C."/>
        </authorList>
    </citation>
    <scope>NUCLEOTIDE SEQUENCE</scope>
    <source>
        <strain evidence="6">SkMP5</strain>
    </source>
</reference>
<dbReference type="NCBIfam" id="TIGR03027">
    <property type="entry name" value="pepcterm_export"/>
    <property type="match status" value="1"/>
</dbReference>
<proteinExistence type="predicted"/>
<name>A0A0K8QNA0_9GAMM</name>
<organism evidence="6">
    <name type="scientific">Mizugakiibacter sediminis</name>
    <dbReference type="NCBI Taxonomy" id="1475481"/>
    <lineage>
        <taxon>Bacteria</taxon>
        <taxon>Pseudomonadati</taxon>
        <taxon>Pseudomonadota</taxon>
        <taxon>Gammaproteobacteria</taxon>
        <taxon>Lysobacterales</taxon>
        <taxon>Rhodanobacteraceae</taxon>
        <taxon>Mizugakiibacter</taxon>
    </lineage>
</organism>
<dbReference type="OrthoDB" id="9808421at2"/>
<evidence type="ECO:0000256" key="2">
    <source>
        <dbReference type="SAM" id="SignalP"/>
    </source>
</evidence>
<evidence type="ECO:0000259" key="3">
    <source>
        <dbReference type="Pfam" id="PF02563"/>
    </source>
</evidence>
<dbReference type="InterPro" id="IPR019554">
    <property type="entry name" value="Soluble_ligand-bd"/>
</dbReference>
<keyword evidence="1 2" id="KW-0732">Signal</keyword>
<dbReference type="HOGENOM" id="CLU_038343_3_2_6"/>
<evidence type="ECO:0000256" key="1">
    <source>
        <dbReference type="ARBA" id="ARBA00022729"/>
    </source>
</evidence>
<protein>
    <submittedName>
        <fullName evidence="6">Putative polysaccharide export protein, outer membrane</fullName>
    </submittedName>
    <submittedName>
        <fullName evidence="5">Sugar ABC transporter substrate-binding protein</fullName>
    </submittedName>
</protein>
<feature type="domain" description="Soluble ligand binding" evidence="4">
    <location>
        <begin position="123"/>
        <end position="173"/>
    </location>
</feature>
<evidence type="ECO:0000259" key="4">
    <source>
        <dbReference type="Pfam" id="PF10531"/>
    </source>
</evidence>
<dbReference type="EMBL" id="DF970200">
    <property type="protein sequence ID" value="GAP66359.1"/>
    <property type="molecule type" value="Genomic_DNA"/>
</dbReference>
<dbReference type="PANTHER" id="PTHR33619:SF3">
    <property type="entry name" value="POLYSACCHARIDE EXPORT PROTEIN GFCE-RELATED"/>
    <property type="match status" value="1"/>
</dbReference>
<dbReference type="GO" id="GO:0015159">
    <property type="term" value="F:polysaccharide transmembrane transporter activity"/>
    <property type="evidence" value="ECO:0007669"/>
    <property type="project" value="InterPro"/>
</dbReference>
<dbReference type="Pfam" id="PF02563">
    <property type="entry name" value="Poly_export"/>
    <property type="match status" value="1"/>
</dbReference>
<keyword evidence="7" id="KW-1185">Reference proteome</keyword>
<dbReference type="PANTHER" id="PTHR33619">
    <property type="entry name" value="POLYSACCHARIDE EXPORT PROTEIN GFCE-RELATED"/>
    <property type="match status" value="1"/>
</dbReference>
<dbReference type="Pfam" id="PF10531">
    <property type="entry name" value="SLBB"/>
    <property type="match status" value="1"/>
</dbReference>
<dbReference type="RefSeq" id="WP_062536959.1">
    <property type="nucleotide sequence ID" value="NZ_DF970200.1"/>
</dbReference>
<dbReference type="EMBL" id="DF952378">
    <property type="protein sequence ID" value="GAN43507.1"/>
    <property type="molecule type" value="Genomic_DNA"/>
</dbReference>
<dbReference type="PROSITE" id="PS51257">
    <property type="entry name" value="PROKAR_LIPOPROTEIN"/>
    <property type="match status" value="1"/>
</dbReference>